<evidence type="ECO:0000313" key="15">
    <source>
        <dbReference type="Proteomes" id="UP000051015"/>
    </source>
</evidence>
<evidence type="ECO:0000256" key="6">
    <source>
        <dbReference type="ARBA" id="ARBA00023186"/>
    </source>
</evidence>
<dbReference type="InterPro" id="IPR013805">
    <property type="entry name" value="GrpE_CC"/>
</dbReference>
<evidence type="ECO:0000256" key="5">
    <source>
        <dbReference type="ARBA" id="ARBA00023016"/>
    </source>
</evidence>
<comment type="function">
    <text evidence="7 10 11">Participates actively in the response to hyperosmotic and heat shock by preventing the aggregation of stress-denatured proteins, in association with DnaK and GrpE. It is the nucleotide exchange factor for DnaK and may function as a thermosensor. Unfolded proteins bind initially to DnaJ; upon interaction with the DnaJ-bound protein, DnaK hydrolyzes its bound ATP, resulting in the formation of a stable complex. GrpE releases ADP from DnaK; ATP binding to DnaK triggers the release of the substrate protein, thus completing the reaction cycle. Several rounds of ATP-dependent interactions between DnaJ, DnaK and GrpE are required for fully efficient folding.</text>
</comment>
<evidence type="ECO:0000256" key="12">
    <source>
        <dbReference type="RuleBase" id="RU004478"/>
    </source>
</evidence>
<dbReference type="CDD" id="cd00446">
    <property type="entry name" value="GrpE"/>
    <property type="match status" value="1"/>
</dbReference>
<dbReference type="Pfam" id="PF01025">
    <property type="entry name" value="GrpE"/>
    <property type="match status" value="1"/>
</dbReference>
<dbReference type="PROSITE" id="PS01071">
    <property type="entry name" value="GRPE"/>
    <property type="match status" value="1"/>
</dbReference>
<comment type="caution">
    <text evidence="14">The sequence shown here is derived from an EMBL/GenBank/DDBJ whole genome shotgun (WGS) entry which is preliminary data.</text>
</comment>
<dbReference type="EMBL" id="AYZD01000015">
    <property type="protein sequence ID" value="KRM96401.1"/>
    <property type="molecule type" value="Genomic_DNA"/>
</dbReference>
<evidence type="ECO:0000256" key="1">
    <source>
        <dbReference type="ARBA" id="ARBA00004496"/>
    </source>
</evidence>
<sequence>MSAKKNEDKKNTQDSENLGKKIFKKKQAENKTAEAENKSKLKEKVSAQNEEENTEASEQKPEDKNNDSEDLRKKLAELEQKYNEVEDKYLRAEAEMANMHTRFKKEQEKLLRYDGQSLAKDVLPVIDNLNRALKIEVEDEASKQIKRGIELVYKDMEKALTSNNVVKIEALGQPFDPTKHQAVKSVQAEDGQKPDTVVEVFQDGYMLKDRVLRPAMVVVAQ</sequence>
<evidence type="ECO:0000256" key="2">
    <source>
        <dbReference type="ARBA" id="ARBA00009054"/>
    </source>
</evidence>
<evidence type="ECO:0000256" key="13">
    <source>
        <dbReference type="SAM" id="MobiDB-lite"/>
    </source>
</evidence>
<dbReference type="InterPro" id="IPR009012">
    <property type="entry name" value="GrpE_head"/>
</dbReference>
<comment type="subcellular location">
    <subcellularLocation>
        <location evidence="1 10">Cytoplasm</location>
    </subcellularLocation>
</comment>
<dbReference type="InterPro" id="IPR000740">
    <property type="entry name" value="GrpE"/>
</dbReference>
<evidence type="ECO:0000256" key="11">
    <source>
        <dbReference type="RuleBase" id="RU000639"/>
    </source>
</evidence>
<evidence type="ECO:0000256" key="8">
    <source>
        <dbReference type="ARBA" id="ARBA00072274"/>
    </source>
</evidence>
<dbReference type="GO" id="GO:0051087">
    <property type="term" value="F:protein-folding chaperone binding"/>
    <property type="evidence" value="ECO:0007669"/>
    <property type="project" value="InterPro"/>
</dbReference>
<protein>
    <recommendedName>
        <fullName evidence="8 10">Protein GrpE</fullName>
    </recommendedName>
    <alternativeName>
        <fullName evidence="9 10">HSP-70 cofactor</fullName>
    </alternativeName>
</protein>
<evidence type="ECO:0000256" key="3">
    <source>
        <dbReference type="ARBA" id="ARBA00011738"/>
    </source>
</evidence>
<dbReference type="GO" id="GO:0000774">
    <property type="term" value="F:adenyl-nucleotide exchange factor activity"/>
    <property type="evidence" value="ECO:0007669"/>
    <property type="project" value="InterPro"/>
</dbReference>
<feature type="compositionally biased region" description="Basic and acidic residues" evidence="13">
    <location>
        <begin position="26"/>
        <end position="45"/>
    </location>
</feature>
<gene>
    <name evidence="10" type="primary">grpE</name>
    <name evidence="14" type="ORF">FC19_GL000690</name>
</gene>
<dbReference type="SUPFAM" id="SSF58014">
    <property type="entry name" value="Coiled-coil domain of nucleotide exchange factor GrpE"/>
    <property type="match status" value="1"/>
</dbReference>
<dbReference type="Gene3D" id="3.90.20.20">
    <property type="match status" value="1"/>
</dbReference>
<dbReference type="STRING" id="1423725.FC19_GL000690"/>
<dbReference type="GO" id="GO:0042803">
    <property type="term" value="F:protein homodimerization activity"/>
    <property type="evidence" value="ECO:0007669"/>
    <property type="project" value="InterPro"/>
</dbReference>
<dbReference type="PRINTS" id="PR00773">
    <property type="entry name" value="GRPEPROTEIN"/>
</dbReference>
<feature type="region of interest" description="Disordered" evidence="13">
    <location>
        <begin position="1"/>
        <end position="75"/>
    </location>
</feature>
<keyword evidence="15" id="KW-1185">Reference proteome</keyword>
<feature type="compositionally biased region" description="Basic and acidic residues" evidence="13">
    <location>
        <begin position="57"/>
        <end position="75"/>
    </location>
</feature>
<evidence type="ECO:0000256" key="9">
    <source>
        <dbReference type="ARBA" id="ARBA00076414"/>
    </source>
</evidence>
<dbReference type="NCBIfam" id="NF010759">
    <property type="entry name" value="PRK14162.1"/>
    <property type="match status" value="1"/>
</dbReference>
<dbReference type="GO" id="GO:0006457">
    <property type="term" value="P:protein folding"/>
    <property type="evidence" value="ECO:0007669"/>
    <property type="project" value="InterPro"/>
</dbReference>
<dbReference type="PANTHER" id="PTHR21237:SF23">
    <property type="entry name" value="GRPE PROTEIN HOMOLOG, MITOCHONDRIAL"/>
    <property type="match status" value="1"/>
</dbReference>
<dbReference type="PANTHER" id="PTHR21237">
    <property type="entry name" value="GRPE PROTEIN"/>
    <property type="match status" value="1"/>
</dbReference>
<evidence type="ECO:0000256" key="7">
    <source>
        <dbReference type="ARBA" id="ARBA00053401"/>
    </source>
</evidence>
<proteinExistence type="inferred from homology"/>
<dbReference type="HAMAP" id="MF_01151">
    <property type="entry name" value="GrpE"/>
    <property type="match status" value="1"/>
</dbReference>
<dbReference type="Proteomes" id="UP000051015">
    <property type="component" value="Unassembled WGS sequence"/>
</dbReference>
<evidence type="ECO:0000256" key="4">
    <source>
        <dbReference type="ARBA" id="ARBA00022490"/>
    </source>
</evidence>
<name>A0A0R2CX67_9LACO</name>
<dbReference type="GO" id="GO:0051082">
    <property type="term" value="F:unfolded protein binding"/>
    <property type="evidence" value="ECO:0007669"/>
    <property type="project" value="TreeGrafter"/>
</dbReference>
<dbReference type="GO" id="GO:0005737">
    <property type="term" value="C:cytoplasm"/>
    <property type="evidence" value="ECO:0007669"/>
    <property type="project" value="UniProtKB-SubCell"/>
</dbReference>
<evidence type="ECO:0000256" key="10">
    <source>
        <dbReference type="HAMAP-Rule" id="MF_01151"/>
    </source>
</evidence>
<keyword evidence="4 10" id="KW-0963">Cytoplasm</keyword>
<dbReference type="AlphaFoldDB" id="A0A0R2CX67"/>
<comment type="subunit">
    <text evidence="3 10">Homodimer.</text>
</comment>
<keyword evidence="5 10" id="KW-0346">Stress response</keyword>
<comment type="similarity">
    <text evidence="2 10 12">Belongs to the GrpE family.</text>
</comment>
<reference evidence="14 15" key="1">
    <citation type="journal article" date="2015" name="Genome Announc.">
        <title>Expanding the biotechnology potential of lactobacilli through comparative genomics of 213 strains and associated genera.</title>
        <authorList>
            <person name="Sun Z."/>
            <person name="Harris H.M."/>
            <person name="McCann A."/>
            <person name="Guo C."/>
            <person name="Argimon S."/>
            <person name="Zhang W."/>
            <person name="Yang X."/>
            <person name="Jeffery I.B."/>
            <person name="Cooney J.C."/>
            <person name="Kagawa T.F."/>
            <person name="Liu W."/>
            <person name="Song Y."/>
            <person name="Salvetti E."/>
            <person name="Wrobel A."/>
            <person name="Rasinkangas P."/>
            <person name="Parkhill J."/>
            <person name="Rea M.C."/>
            <person name="O'Sullivan O."/>
            <person name="Ritari J."/>
            <person name="Douillard F.P."/>
            <person name="Paul Ross R."/>
            <person name="Yang R."/>
            <person name="Briner A.E."/>
            <person name="Felis G.E."/>
            <person name="de Vos W.M."/>
            <person name="Barrangou R."/>
            <person name="Klaenhammer T.R."/>
            <person name="Caufield P.W."/>
            <person name="Cui Y."/>
            <person name="Zhang H."/>
            <person name="O'Toole P.W."/>
        </authorList>
    </citation>
    <scope>NUCLEOTIDE SEQUENCE [LARGE SCALE GENOMIC DNA]</scope>
    <source>
        <strain evidence="14 15">DSM 21051</strain>
    </source>
</reference>
<dbReference type="SUPFAM" id="SSF51064">
    <property type="entry name" value="Head domain of nucleotide exchange factor GrpE"/>
    <property type="match status" value="1"/>
</dbReference>
<keyword evidence="6 10" id="KW-0143">Chaperone</keyword>
<dbReference type="NCBIfam" id="NF010738">
    <property type="entry name" value="PRK14140.1"/>
    <property type="match status" value="1"/>
</dbReference>
<feature type="compositionally biased region" description="Basic and acidic residues" evidence="13">
    <location>
        <begin position="1"/>
        <end position="19"/>
    </location>
</feature>
<organism evidence="14 15">
    <name type="scientific">Liquorilactobacillus aquaticus DSM 21051</name>
    <dbReference type="NCBI Taxonomy" id="1423725"/>
    <lineage>
        <taxon>Bacteria</taxon>
        <taxon>Bacillati</taxon>
        <taxon>Bacillota</taxon>
        <taxon>Bacilli</taxon>
        <taxon>Lactobacillales</taxon>
        <taxon>Lactobacillaceae</taxon>
        <taxon>Liquorilactobacillus</taxon>
    </lineage>
</organism>
<accession>A0A0R2CX67</accession>
<dbReference type="Gene3D" id="2.30.22.10">
    <property type="entry name" value="Head domain of nucleotide exchange factor GrpE"/>
    <property type="match status" value="1"/>
</dbReference>
<dbReference type="FunFam" id="2.30.22.10:FF:000001">
    <property type="entry name" value="Protein GrpE"/>
    <property type="match status" value="1"/>
</dbReference>
<evidence type="ECO:0000313" key="14">
    <source>
        <dbReference type="EMBL" id="KRM96401.1"/>
    </source>
</evidence>
<dbReference type="PATRIC" id="fig|1423725.3.peg.714"/>